<keyword evidence="3" id="KW-0255">Endonuclease</keyword>
<dbReference type="PANTHER" id="PTHR30636">
    <property type="entry name" value="UPF0701 PROTEIN YICC"/>
    <property type="match status" value="1"/>
</dbReference>
<dbReference type="Pfam" id="PF08340">
    <property type="entry name" value="YicC-like_C"/>
    <property type="match status" value="1"/>
</dbReference>
<evidence type="ECO:0000256" key="1">
    <source>
        <dbReference type="ARBA" id="ARBA00001968"/>
    </source>
</evidence>
<name>A0A381QGR9_9ZZZZ</name>
<evidence type="ECO:0000259" key="7">
    <source>
        <dbReference type="Pfam" id="PF03755"/>
    </source>
</evidence>
<evidence type="ECO:0000256" key="6">
    <source>
        <dbReference type="SAM" id="Coils"/>
    </source>
</evidence>
<reference evidence="9" key="1">
    <citation type="submission" date="2018-05" db="EMBL/GenBank/DDBJ databases">
        <authorList>
            <person name="Lanie J.A."/>
            <person name="Ng W.-L."/>
            <person name="Kazmierczak K.M."/>
            <person name="Andrzejewski T.M."/>
            <person name="Davidsen T.M."/>
            <person name="Wayne K.J."/>
            <person name="Tettelin H."/>
            <person name="Glass J.I."/>
            <person name="Rusch D."/>
            <person name="Podicherti R."/>
            <person name="Tsui H.-C.T."/>
            <person name="Winkler M.E."/>
        </authorList>
    </citation>
    <scope>NUCLEOTIDE SEQUENCE</scope>
</reference>
<dbReference type="Pfam" id="PF03755">
    <property type="entry name" value="YicC-like_N"/>
    <property type="match status" value="1"/>
</dbReference>
<gene>
    <name evidence="9" type="ORF">METZ01_LOCUS31014</name>
</gene>
<accession>A0A381QGR9</accession>
<proteinExistence type="inferred from homology"/>
<feature type="coiled-coil region" evidence="6">
    <location>
        <begin position="173"/>
        <end position="231"/>
    </location>
</feature>
<dbReference type="GO" id="GO:0016787">
    <property type="term" value="F:hydrolase activity"/>
    <property type="evidence" value="ECO:0007669"/>
    <property type="project" value="UniProtKB-KW"/>
</dbReference>
<dbReference type="InterPro" id="IPR013527">
    <property type="entry name" value="YicC-like_N"/>
</dbReference>
<dbReference type="PANTHER" id="PTHR30636:SF3">
    <property type="entry name" value="UPF0701 PROTEIN YICC"/>
    <property type="match status" value="1"/>
</dbReference>
<dbReference type="AlphaFoldDB" id="A0A381QGR9"/>
<feature type="domain" description="Endoribonuclease YicC-like N-terminal" evidence="7">
    <location>
        <begin position="2"/>
        <end position="150"/>
    </location>
</feature>
<evidence type="ECO:0000313" key="9">
    <source>
        <dbReference type="EMBL" id="SUZ78160.1"/>
    </source>
</evidence>
<evidence type="ECO:0000256" key="3">
    <source>
        <dbReference type="ARBA" id="ARBA00022759"/>
    </source>
</evidence>
<keyword evidence="2" id="KW-0540">Nuclease</keyword>
<sequence length="287" mass="32778">MILSMTGFGHSVIDTEVGQLSASVRSVNSRYLDIKIRGLNIDPKVERDIRQLISKNLIRGSVQIFFEIGINSLSSNSFSFNKDRFEAIDETLKMISQNYSYTINPGDFIRASDILSDNRLDNLNSDDIIKVTNEAIIQLNEMRELEGDKIYIDLVSRLTTLKKGVKSLEKLNKSFANNRKEKLQNRLQKLLGNHELDESRLIQEVAILAERADVTEEIVRLKSHYEQLSNLLDSGDSIGKRFTFLIQEVFREINTIGSKNGSIDVINQVIQMKDELEKIREQAQNIL</sequence>
<dbReference type="GO" id="GO:0004521">
    <property type="term" value="F:RNA endonuclease activity"/>
    <property type="evidence" value="ECO:0007669"/>
    <property type="project" value="InterPro"/>
</dbReference>
<feature type="domain" description="Endoribonuclease YicC-like C-terminal" evidence="8">
    <location>
        <begin position="169"/>
        <end position="286"/>
    </location>
</feature>
<comment type="similarity">
    <text evidence="5">Belongs to the YicC/YloC family.</text>
</comment>
<comment type="cofactor">
    <cofactor evidence="1">
        <name>a divalent metal cation</name>
        <dbReference type="ChEBI" id="CHEBI:60240"/>
    </cofactor>
</comment>
<evidence type="ECO:0000259" key="8">
    <source>
        <dbReference type="Pfam" id="PF08340"/>
    </source>
</evidence>
<evidence type="ECO:0000256" key="2">
    <source>
        <dbReference type="ARBA" id="ARBA00022722"/>
    </source>
</evidence>
<dbReference type="InterPro" id="IPR013551">
    <property type="entry name" value="YicC-like_C"/>
</dbReference>
<protein>
    <recommendedName>
        <fullName evidence="10">YicC family protein</fullName>
    </recommendedName>
</protein>
<evidence type="ECO:0000256" key="4">
    <source>
        <dbReference type="ARBA" id="ARBA00022801"/>
    </source>
</evidence>
<dbReference type="EMBL" id="UINC01001343">
    <property type="protein sequence ID" value="SUZ78160.1"/>
    <property type="molecule type" value="Genomic_DNA"/>
</dbReference>
<keyword evidence="4" id="KW-0378">Hydrolase</keyword>
<dbReference type="NCBIfam" id="TIGR00255">
    <property type="entry name" value="YicC/YloC family endoribonuclease"/>
    <property type="match status" value="1"/>
</dbReference>
<keyword evidence="6" id="KW-0175">Coiled coil</keyword>
<evidence type="ECO:0000256" key="5">
    <source>
        <dbReference type="ARBA" id="ARBA00035648"/>
    </source>
</evidence>
<dbReference type="InterPro" id="IPR005229">
    <property type="entry name" value="YicC/YloC-like"/>
</dbReference>
<evidence type="ECO:0008006" key="10">
    <source>
        <dbReference type="Google" id="ProtNLM"/>
    </source>
</evidence>
<organism evidence="9">
    <name type="scientific">marine metagenome</name>
    <dbReference type="NCBI Taxonomy" id="408172"/>
    <lineage>
        <taxon>unclassified sequences</taxon>
        <taxon>metagenomes</taxon>
        <taxon>ecological metagenomes</taxon>
    </lineage>
</organism>